<feature type="domain" description="Aldehyde dehydrogenase" evidence="5">
    <location>
        <begin position="15"/>
        <end position="474"/>
    </location>
</feature>
<dbReference type="InterPro" id="IPR016163">
    <property type="entry name" value="Ald_DH_C"/>
</dbReference>
<keyword evidence="2 4" id="KW-0560">Oxidoreductase</keyword>
<dbReference type="Gene3D" id="3.40.309.10">
    <property type="entry name" value="Aldehyde Dehydrogenase, Chain A, domain 2"/>
    <property type="match status" value="1"/>
</dbReference>
<dbReference type="RefSeq" id="WP_379587101.1">
    <property type="nucleotide sequence ID" value="NZ_JBHSQW010000039.1"/>
</dbReference>
<dbReference type="InterPro" id="IPR029510">
    <property type="entry name" value="Ald_DH_CS_GLU"/>
</dbReference>
<dbReference type="InterPro" id="IPR016161">
    <property type="entry name" value="Ald_DH/histidinol_DH"/>
</dbReference>
<dbReference type="PANTHER" id="PTHR42804:SF1">
    <property type="entry name" value="ALDEHYDE DEHYDROGENASE-RELATED"/>
    <property type="match status" value="1"/>
</dbReference>
<reference evidence="7" key="1">
    <citation type="journal article" date="2019" name="Int. J. Syst. Evol. Microbiol.">
        <title>The Global Catalogue of Microorganisms (GCM) 10K type strain sequencing project: providing services to taxonomists for standard genome sequencing and annotation.</title>
        <authorList>
            <consortium name="The Broad Institute Genomics Platform"/>
            <consortium name="The Broad Institute Genome Sequencing Center for Infectious Disease"/>
            <person name="Wu L."/>
            <person name="Ma J."/>
        </authorList>
    </citation>
    <scope>NUCLEOTIDE SEQUENCE [LARGE SCALE GENOMIC DNA]</scope>
    <source>
        <strain evidence="7">CCM 8391</strain>
    </source>
</reference>
<comment type="caution">
    <text evidence="6">The sequence shown here is derived from an EMBL/GenBank/DDBJ whole genome shotgun (WGS) entry which is preliminary data.</text>
</comment>
<dbReference type="Gene3D" id="3.40.605.10">
    <property type="entry name" value="Aldehyde Dehydrogenase, Chain A, domain 1"/>
    <property type="match status" value="1"/>
</dbReference>
<dbReference type="SUPFAM" id="SSF53720">
    <property type="entry name" value="ALDH-like"/>
    <property type="match status" value="1"/>
</dbReference>
<dbReference type="Proteomes" id="UP001596302">
    <property type="component" value="Unassembled WGS sequence"/>
</dbReference>
<evidence type="ECO:0000313" key="6">
    <source>
        <dbReference type="EMBL" id="MFC5996438.1"/>
    </source>
</evidence>
<dbReference type="Pfam" id="PF00171">
    <property type="entry name" value="Aldedh"/>
    <property type="match status" value="1"/>
</dbReference>
<evidence type="ECO:0000256" key="2">
    <source>
        <dbReference type="ARBA" id="ARBA00023002"/>
    </source>
</evidence>
<name>A0ABW1J6E1_9PSEU</name>
<evidence type="ECO:0000259" key="5">
    <source>
        <dbReference type="Pfam" id="PF00171"/>
    </source>
</evidence>
<dbReference type="InterPro" id="IPR016162">
    <property type="entry name" value="Ald_DH_N"/>
</dbReference>
<dbReference type="EMBL" id="JBHSQW010000039">
    <property type="protein sequence ID" value="MFC5996438.1"/>
    <property type="molecule type" value="Genomic_DNA"/>
</dbReference>
<keyword evidence="7" id="KW-1185">Reference proteome</keyword>
<proteinExistence type="inferred from homology"/>
<feature type="active site" evidence="3">
    <location>
        <position position="247"/>
    </location>
</feature>
<protein>
    <submittedName>
        <fullName evidence="6">Aldehyde dehydrogenase family protein</fullName>
    </submittedName>
</protein>
<gene>
    <name evidence="6" type="ORF">ACFQE5_19730</name>
</gene>
<evidence type="ECO:0000256" key="4">
    <source>
        <dbReference type="RuleBase" id="RU003345"/>
    </source>
</evidence>
<dbReference type="PANTHER" id="PTHR42804">
    <property type="entry name" value="ALDEHYDE DEHYDROGENASE"/>
    <property type="match status" value="1"/>
</dbReference>
<evidence type="ECO:0000313" key="7">
    <source>
        <dbReference type="Proteomes" id="UP001596302"/>
    </source>
</evidence>
<comment type="similarity">
    <text evidence="1 4">Belongs to the aldehyde dehydrogenase family.</text>
</comment>
<sequence>MTIARYDQNFIGGRWVRSSGSELIDVVDASTGRVIAKGPAGTEADVDAAVAEATAALPSWRALSPGERAVYLRAIADGLEARREELARTITSEVGCPIGLSRTLQCVTPVHSFRTAAAIATSYPFERVLDNSHVVREPMGVVGAITAWNFPLHLVTVKSAFALAAGNTVVVKPSEVAPLTAVILGQIVAEAGLPAGVFNVVFGTGPEVGEAIVRHPDVAMVSFTGSTRAGRRIGELAADQIKKVTLELGGKSPSLVLEDADLEAAVVSTVDDCLINNGQRCDALTRLLVPRRRLAEAEQIAAERASKAVVGNPLDPATQVGPVVSAVQRDRIVALIRSGIDEGAKLVAGGPDAPELDADLATGFFVTPTVFSEVTATMRIAQEEIFGPVLAIQPYDSADEAIELANDTVYGLHAAVWSADESDAMRVAGQIQAGMVRINDGAFNPLAPFGGYKQSGLGREFGEWGFEEFLEVKSMQTSANSRPWM</sequence>
<evidence type="ECO:0000256" key="1">
    <source>
        <dbReference type="ARBA" id="ARBA00009986"/>
    </source>
</evidence>
<evidence type="ECO:0000256" key="3">
    <source>
        <dbReference type="PROSITE-ProRule" id="PRU10007"/>
    </source>
</evidence>
<organism evidence="6 7">
    <name type="scientific">Pseudonocardia hispaniensis</name>
    <dbReference type="NCBI Taxonomy" id="904933"/>
    <lineage>
        <taxon>Bacteria</taxon>
        <taxon>Bacillati</taxon>
        <taxon>Actinomycetota</taxon>
        <taxon>Actinomycetes</taxon>
        <taxon>Pseudonocardiales</taxon>
        <taxon>Pseudonocardiaceae</taxon>
        <taxon>Pseudonocardia</taxon>
    </lineage>
</organism>
<dbReference type="CDD" id="cd07138">
    <property type="entry name" value="ALDH_CddD_SSP0762"/>
    <property type="match status" value="1"/>
</dbReference>
<accession>A0ABW1J6E1</accession>
<dbReference type="InterPro" id="IPR015590">
    <property type="entry name" value="Aldehyde_DH_dom"/>
</dbReference>
<dbReference type="PROSITE" id="PS00687">
    <property type="entry name" value="ALDEHYDE_DEHYDR_GLU"/>
    <property type="match status" value="1"/>
</dbReference>